<feature type="domain" description="MPN" evidence="6">
    <location>
        <begin position="22"/>
        <end position="145"/>
    </location>
</feature>
<keyword evidence="5" id="KW-0482">Metalloprotease</keyword>
<evidence type="ECO:0000313" key="7">
    <source>
        <dbReference type="EMBL" id="SSZ46508.1"/>
    </source>
</evidence>
<evidence type="ECO:0000256" key="2">
    <source>
        <dbReference type="ARBA" id="ARBA00022723"/>
    </source>
</evidence>
<dbReference type="InterPro" id="IPR001405">
    <property type="entry name" value="UPF0758"/>
</dbReference>
<reference evidence="8 9" key="1">
    <citation type="submission" date="2018-06" db="EMBL/GenBank/DDBJ databases">
        <authorList>
            <consortium name="Pathogen Informatics"/>
            <person name="Doyle S."/>
        </authorList>
    </citation>
    <scope>NUCLEOTIDE SEQUENCE [LARGE SCALE GENOMIC DNA]</scope>
    <source>
        <strain evidence="8 9">NCTC11661</strain>
    </source>
</reference>
<proteinExistence type="predicted"/>
<evidence type="ECO:0000259" key="6">
    <source>
        <dbReference type="PROSITE" id="PS50249"/>
    </source>
</evidence>
<dbReference type="GO" id="GO:0046872">
    <property type="term" value="F:metal ion binding"/>
    <property type="evidence" value="ECO:0007669"/>
    <property type="project" value="UniProtKB-KW"/>
</dbReference>
<organism evidence="8 9">
    <name type="scientific">Bergeyella zoohelcum</name>
    <dbReference type="NCBI Taxonomy" id="1015"/>
    <lineage>
        <taxon>Bacteria</taxon>
        <taxon>Pseudomonadati</taxon>
        <taxon>Bacteroidota</taxon>
        <taxon>Flavobacteriia</taxon>
        <taxon>Flavobacteriales</taxon>
        <taxon>Weeksellaceae</taxon>
        <taxon>Bergeyella</taxon>
    </lineage>
</organism>
<protein>
    <submittedName>
        <fullName evidence="8">DNA repair protein RadC</fullName>
    </submittedName>
</protein>
<dbReference type="InterPro" id="IPR037518">
    <property type="entry name" value="MPN"/>
</dbReference>
<gene>
    <name evidence="7" type="ORF">NCTC11661_00151</name>
    <name evidence="8" type="ORF">NCTC11661_01726</name>
</gene>
<keyword evidence="2" id="KW-0479">Metal-binding</keyword>
<dbReference type="InterPro" id="IPR025657">
    <property type="entry name" value="RadC_JAB"/>
</dbReference>
<dbReference type="CDD" id="cd08071">
    <property type="entry name" value="MPN_DUF2466"/>
    <property type="match status" value="1"/>
</dbReference>
<evidence type="ECO:0000313" key="8">
    <source>
        <dbReference type="EMBL" id="SUV52587.1"/>
    </source>
</evidence>
<dbReference type="EMBL" id="UFTJ01000001">
    <property type="protein sequence ID" value="SSZ46508.1"/>
    <property type="molecule type" value="Genomic_DNA"/>
</dbReference>
<dbReference type="PANTHER" id="PTHR30471:SF3">
    <property type="entry name" value="UPF0758 PROTEIN YEES-RELATED"/>
    <property type="match status" value="1"/>
</dbReference>
<dbReference type="EMBL" id="UFTJ01000003">
    <property type="protein sequence ID" value="SUV52587.1"/>
    <property type="molecule type" value="Genomic_DNA"/>
</dbReference>
<dbReference type="AlphaFoldDB" id="A0A380ZTB2"/>
<dbReference type="RefSeq" id="WP_002687377.1">
    <property type="nucleotide sequence ID" value="NZ_UFTJ01000001.1"/>
</dbReference>
<keyword evidence="1" id="KW-0645">Protease</keyword>
<keyword evidence="4" id="KW-0862">Zinc</keyword>
<dbReference type="PANTHER" id="PTHR30471">
    <property type="entry name" value="DNA REPAIR PROTEIN RADC"/>
    <property type="match status" value="1"/>
</dbReference>
<keyword evidence="3" id="KW-0378">Hydrolase</keyword>
<evidence type="ECO:0000256" key="5">
    <source>
        <dbReference type="ARBA" id="ARBA00023049"/>
    </source>
</evidence>
<evidence type="ECO:0000256" key="3">
    <source>
        <dbReference type="ARBA" id="ARBA00022801"/>
    </source>
</evidence>
<evidence type="ECO:0000313" key="9">
    <source>
        <dbReference type="Proteomes" id="UP000255515"/>
    </source>
</evidence>
<sequence length="145" mass="16556">MTYLQEIKIHLDKTAESSFKYSITNDKDAVKAFRNIYEDLEIYESFYALYLNNSNEIIGWRKISQGGITSTVVDVRLIFAPAFKCLASGIIICHNHTSGKLEPSREDIAVTKRIKDIGELMNIKLLDHIILTLDDYYSFADNGQI</sequence>
<dbReference type="GO" id="GO:0008237">
    <property type="term" value="F:metallopeptidase activity"/>
    <property type="evidence" value="ECO:0007669"/>
    <property type="project" value="UniProtKB-KW"/>
</dbReference>
<accession>A0A380ZTB2</accession>
<dbReference type="Proteomes" id="UP000255515">
    <property type="component" value="Unassembled WGS sequence"/>
</dbReference>
<evidence type="ECO:0000256" key="4">
    <source>
        <dbReference type="ARBA" id="ARBA00022833"/>
    </source>
</evidence>
<dbReference type="PROSITE" id="PS50249">
    <property type="entry name" value="MPN"/>
    <property type="match status" value="1"/>
</dbReference>
<dbReference type="Pfam" id="PF04002">
    <property type="entry name" value="RadC"/>
    <property type="match status" value="1"/>
</dbReference>
<dbReference type="Gene3D" id="3.40.140.10">
    <property type="entry name" value="Cytidine Deaminase, domain 2"/>
    <property type="match status" value="1"/>
</dbReference>
<name>A0A380ZTB2_9FLAO</name>
<evidence type="ECO:0000256" key="1">
    <source>
        <dbReference type="ARBA" id="ARBA00022670"/>
    </source>
</evidence>
<dbReference type="GO" id="GO:0006508">
    <property type="term" value="P:proteolysis"/>
    <property type="evidence" value="ECO:0007669"/>
    <property type="project" value="UniProtKB-KW"/>
</dbReference>